<feature type="non-terminal residue" evidence="1">
    <location>
        <position position="67"/>
    </location>
</feature>
<evidence type="ECO:0000313" key="1">
    <source>
        <dbReference type="EMBL" id="CDW38566.1"/>
    </source>
</evidence>
<proteinExistence type="predicted"/>
<protein>
    <submittedName>
        <fullName evidence="1">Uncharacterized protein</fullName>
    </submittedName>
</protein>
<reference evidence="1" key="1">
    <citation type="submission" date="2014-05" db="EMBL/GenBank/DDBJ databases">
        <authorList>
            <person name="Chronopoulou M."/>
        </authorList>
    </citation>
    <scope>NUCLEOTIDE SEQUENCE</scope>
    <source>
        <tissue evidence="1">Whole organism</tissue>
    </source>
</reference>
<name>A0A0K2ULK5_LEPSM</name>
<dbReference type="AlphaFoldDB" id="A0A0K2ULK5"/>
<sequence>MELACELQELSGTQVVHEQGLYSRELVCEQQALGSKGLGDNFHVDCGWKYEQEQNARVGWFDDWIDQ</sequence>
<accession>A0A0K2ULK5</accession>
<dbReference type="EMBL" id="HACA01021205">
    <property type="protein sequence ID" value="CDW38566.1"/>
    <property type="molecule type" value="Transcribed_RNA"/>
</dbReference>
<organism evidence="1">
    <name type="scientific">Lepeophtheirus salmonis</name>
    <name type="common">Salmon louse</name>
    <name type="synonym">Caligus salmonis</name>
    <dbReference type="NCBI Taxonomy" id="72036"/>
    <lineage>
        <taxon>Eukaryota</taxon>
        <taxon>Metazoa</taxon>
        <taxon>Ecdysozoa</taxon>
        <taxon>Arthropoda</taxon>
        <taxon>Crustacea</taxon>
        <taxon>Multicrustacea</taxon>
        <taxon>Hexanauplia</taxon>
        <taxon>Copepoda</taxon>
        <taxon>Siphonostomatoida</taxon>
        <taxon>Caligidae</taxon>
        <taxon>Lepeophtheirus</taxon>
    </lineage>
</organism>